<proteinExistence type="predicted"/>
<dbReference type="PANTHER" id="PTHR21575:SF12">
    <property type="entry name" value="PROTEIN HID1"/>
    <property type="match status" value="1"/>
</dbReference>
<organism evidence="1">
    <name type="scientific">Alexandrium andersonii</name>
    <dbReference type="NCBI Taxonomy" id="327968"/>
    <lineage>
        <taxon>Eukaryota</taxon>
        <taxon>Sar</taxon>
        <taxon>Alveolata</taxon>
        <taxon>Dinophyceae</taxon>
        <taxon>Gonyaulacales</taxon>
        <taxon>Pyrocystaceae</taxon>
        <taxon>Alexandrium</taxon>
    </lineage>
</organism>
<accession>A0A7S2HJT9</accession>
<evidence type="ECO:0008006" key="2">
    <source>
        <dbReference type="Google" id="ProtNLM"/>
    </source>
</evidence>
<dbReference type="PANTHER" id="PTHR21575">
    <property type="entry name" value="PROTEIN HID1"/>
    <property type="match status" value="1"/>
</dbReference>
<gene>
    <name evidence="1" type="ORF">AAND1436_LOCUS35456</name>
</gene>
<protein>
    <recommendedName>
        <fullName evidence="2">Dymeclin</fullName>
    </recommendedName>
</protein>
<dbReference type="InterPro" id="IPR026705">
    <property type="entry name" value="Hid-1/Ecm30"/>
</dbReference>
<dbReference type="EMBL" id="HBGQ01073999">
    <property type="protein sequence ID" value="CAD9492978.1"/>
    <property type="molecule type" value="Transcribed_RNA"/>
</dbReference>
<sequence length="220" mass="25367">MTVLCNVSPYIKSFALESCLKLLSLVERCSRPNYIFRSAFTHHGLVFLLEMLNNIIQYQFEGNAMLIYSVLRQFECFQHLANLELPVAESLEQADGTDGEAPAEDAGQQPWAPTEAWLGSLKKKMPLQAILCLIDYLAPRIQAHCQRNDVTDQDEVLRYLRQTTMVGILPVPHPIVIRTYQASSYTAMWFTSYMWGVIFTRSQRMPLYDWKKIRLVVINQ</sequence>
<evidence type="ECO:0000313" key="1">
    <source>
        <dbReference type="EMBL" id="CAD9492978.1"/>
    </source>
</evidence>
<dbReference type="GO" id="GO:0000138">
    <property type="term" value="C:Golgi trans cisterna"/>
    <property type="evidence" value="ECO:0007669"/>
    <property type="project" value="TreeGrafter"/>
</dbReference>
<name>A0A7S2HJT9_9DINO</name>
<dbReference type="AlphaFoldDB" id="A0A7S2HJT9"/>
<reference evidence="1" key="1">
    <citation type="submission" date="2021-01" db="EMBL/GenBank/DDBJ databases">
        <authorList>
            <person name="Corre E."/>
            <person name="Pelletier E."/>
            <person name="Niang G."/>
            <person name="Scheremetjew M."/>
            <person name="Finn R."/>
            <person name="Kale V."/>
            <person name="Holt S."/>
            <person name="Cochrane G."/>
            <person name="Meng A."/>
            <person name="Brown T."/>
            <person name="Cohen L."/>
        </authorList>
    </citation>
    <scope>NUCLEOTIDE SEQUENCE</scope>
    <source>
        <strain evidence="1">CCMP2222</strain>
    </source>
</reference>
<dbReference type="GO" id="GO:0005797">
    <property type="term" value="C:Golgi medial cisterna"/>
    <property type="evidence" value="ECO:0007669"/>
    <property type="project" value="TreeGrafter"/>
</dbReference>
<dbReference type="Pfam" id="PF09742">
    <property type="entry name" value="Dymeclin"/>
    <property type="match status" value="1"/>
</dbReference>
<dbReference type="GO" id="GO:0016020">
    <property type="term" value="C:membrane"/>
    <property type="evidence" value="ECO:0007669"/>
    <property type="project" value="TreeGrafter"/>
</dbReference>